<accession>A0A4R5AW83</accession>
<organism evidence="1 2">
    <name type="scientific">Flavobacterium caseinilyticum</name>
    <dbReference type="NCBI Taxonomy" id="2541732"/>
    <lineage>
        <taxon>Bacteria</taxon>
        <taxon>Pseudomonadati</taxon>
        <taxon>Bacteroidota</taxon>
        <taxon>Flavobacteriia</taxon>
        <taxon>Flavobacteriales</taxon>
        <taxon>Flavobacteriaceae</taxon>
        <taxon>Flavobacterium</taxon>
    </lineage>
</organism>
<dbReference type="Proteomes" id="UP000295278">
    <property type="component" value="Unassembled WGS sequence"/>
</dbReference>
<dbReference type="RefSeq" id="WP_131909726.1">
    <property type="nucleotide sequence ID" value="NZ_SMFM01000004.1"/>
</dbReference>
<protein>
    <recommendedName>
        <fullName evidence="3">Nucleotide-diphospho-sugar transferase domain-containing protein</fullName>
    </recommendedName>
</protein>
<evidence type="ECO:0008006" key="3">
    <source>
        <dbReference type="Google" id="ProtNLM"/>
    </source>
</evidence>
<dbReference type="OrthoDB" id="1339001at2"/>
<reference evidence="1 2" key="1">
    <citation type="submission" date="2019-03" db="EMBL/GenBank/DDBJ databases">
        <title>Flavobacterium AT-3-2 sp. nov., isolated from arctic soil.</title>
        <authorList>
            <person name="Chaudhary D.K."/>
        </authorList>
    </citation>
    <scope>NUCLEOTIDE SEQUENCE [LARGE SCALE GENOMIC DNA]</scope>
    <source>
        <strain evidence="1 2">AT-3-2</strain>
    </source>
</reference>
<comment type="caution">
    <text evidence="1">The sequence shown here is derived from an EMBL/GenBank/DDBJ whole genome shotgun (WGS) entry which is preliminary data.</text>
</comment>
<evidence type="ECO:0000313" key="2">
    <source>
        <dbReference type="Proteomes" id="UP000295278"/>
    </source>
</evidence>
<gene>
    <name evidence="1" type="ORF">E0F89_10465</name>
</gene>
<keyword evidence="2" id="KW-1185">Reference proteome</keyword>
<dbReference type="EMBL" id="SMFM01000004">
    <property type="protein sequence ID" value="TDD75976.1"/>
    <property type="molecule type" value="Genomic_DNA"/>
</dbReference>
<dbReference type="AlphaFoldDB" id="A0A4R5AW83"/>
<evidence type="ECO:0000313" key="1">
    <source>
        <dbReference type="EMBL" id="TDD75976.1"/>
    </source>
</evidence>
<sequence length="271" mass="32361">MDNTTIAIITTVINHELYQKSSQLFPQNIQKYVIDGTNGMYGLDSIFYMMKKLKGKGIEWLIMADEDVLFINTQGIFSIIEEMKLNEYLISGVRDGGVIQNRHKSPYVINTFFSIINFKELELIWNKQEVLKNQYILPDEFDDDLKNLKGNYETTSLYELYYCFYFWLRRKEKRFFFLDATTPFCEDGLTTAVKDEKGEVFLYHTWYARAYGKSKTHTERINKIFELLKFENKIIPKPIIFKHKTFFMKRSARKLFKRVQMRIEIILNQKP</sequence>
<proteinExistence type="predicted"/>
<name>A0A4R5AW83_9FLAO</name>